<evidence type="ECO:0000256" key="2">
    <source>
        <dbReference type="SAM" id="Phobius"/>
    </source>
</evidence>
<keyword evidence="2" id="KW-1133">Transmembrane helix</keyword>
<dbReference type="EMBL" id="PGVE01000063">
    <property type="protein sequence ID" value="PLS03088.1"/>
    <property type="molecule type" value="Genomic_DNA"/>
</dbReference>
<name>A0A2N5HC51_9BACI</name>
<evidence type="ECO:0000313" key="4">
    <source>
        <dbReference type="Proteomes" id="UP000234950"/>
    </source>
</evidence>
<feature type="region of interest" description="Disordered" evidence="1">
    <location>
        <begin position="306"/>
        <end position="326"/>
    </location>
</feature>
<gene>
    <name evidence="3" type="ORF">CVD27_15600</name>
</gene>
<reference evidence="3 4" key="1">
    <citation type="submission" date="2017-11" db="EMBL/GenBank/DDBJ databases">
        <title>Comparitive Functional Genomics of Dry Heat Resistant strains isolated from the Viking Spacecraft.</title>
        <authorList>
            <person name="Seuylemezian A."/>
            <person name="Cooper K."/>
            <person name="Vaishampayan P."/>
        </authorList>
    </citation>
    <scope>NUCLEOTIDE SEQUENCE [LARGE SCALE GENOMIC DNA]</scope>
    <source>
        <strain evidence="3 4">V32-6</strain>
    </source>
</reference>
<organism evidence="3 4">
    <name type="scientific">Neobacillus cucumis</name>
    <dbReference type="NCBI Taxonomy" id="1740721"/>
    <lineage>
        <taxon>Bacteria</taxon>
        <taxon>Bacillati</taxon>
        <taxon>Bacillota</taxon>
        <taxon>Bacilli</taxon>
        <taxon>Bacillales</taxon>
        <taxon>Bacillaceae</taxon>
        <taxon>Neobacillus</taxon>
    </lineage>
</organism>
<dbReference type="AlphaFoldDB" id="A0A2N5HC51"/>
<keyword evidence="4" id="KW-1185">Reference proteome</keyword>
<protein>
    <submittedName>
        <fullName evidence="3">Uncharacterized protein</fullName>
    </submittedName>
</protein>
<evidence type="ECO:0000313" key="3">
    <source>
        <dbReference type="EMBL" id="PLS03088.1"/>
    </source>
</evidence>
<sequence>MIGGIIIAGIMLAGLAAGVITLVVKNQPKLSKENIPSRLGILDHVPFEPVLNKLNASLDEDYIQQVKGRFLQENPKLTEHDFEWWLFELKRYFLLSNILKITPMFSKEVDEVWHTMILFTQKYQIFSERFLGQMLHHTPNIHPEPAPQERAFFDWAFSQLFQVTKFSWKTWGSFFKYPVDTKLLKEFNESSIEALKEKYFKVNEDNKELIEYLVSKMKKQLSEAEVMYQVDKKGRFTRISTYGEMTSLSLVMVFFSYYYFDEYWNYAKLYAFANPGHYTSGCTTAVFCGSSSTDHHHGDGGSSHSSCSSSSCSSSNCSSCGSGCSS</sequence>
<dbReference type="Proteomes" id="UP000234950">
    <property type="component" value="Unassembled WGS sequence"/>
</dbReference>
<evidence type="ECO:0000256" key="1">
    <source>
        <dbReference type="SAM" id="MobiDB-lite"/>
    </source>
</evidence>
<proteinExistence type="predicted"/>
<keyword evidence="2" id="KW-0472">Membrane</keyword>
<accession>A0A2N5HC51</accession>
<dbReference type="OrthoDB" id="71172at2"/>
<keyword evidence="2" id="KW-0812">Transmembrane</keyword>
<dbReference type="RefSeq" id="WP_101648819.1">
    <property type="nucleotide sequence ID" value="NZ_PGVE01000063.1"/>
</dbReference>
<comment type="caution">
    <text evidence="3">The sequence shown here is derived from an EMBL/GenBank/DDBJ whole genome shotgun (WGS) entry which is preliminary data.</text>
</comment>
<feature type="transmembrane region" description="Helical" evidence="2">
    <location>
        <begin position="6"/>
        <end position="24"/>
    </location>
</feature>